<gene>
    <name evidence="3" type="ORF">O6P43_013554</name>
</gene>
<evidence type="ECO:0000256" key="1">
    <source>
        <dbReference type="SAM" id="MobiDB-lite"/>
    </source>
</evidence>
<dbReference type="PANTHER" id="PTHR35708">
    <property type="entry name" value="GB|AAD25831.1"/>
    <property type="match status" value="1"/>
</dbReference>
<feature type="transmembrane region" description="Helical" evidence="2">
    <location>
        <begin position="12"/>
        <end position="35"/>
    </location>
</feature>
<feature type="compositionally biased region" description="Polar residues" evidence="1">
    <location>
        <begin position="93"/>
        <end position="103"/>
    </location>
</feature>
<keyword evidence="2" id="KW-1133">Transmembrane helix</keyword>
<keyword evidence="2 3" id="KW-0812">Transmembrane</keyword>
<evidence type="ECO:0000256" key="2">
    <source>
        <dbReference type="SAM" id="Phobius"/>
    </source>
</evidence>
<name>A0AAD7PQ07_QUISA</name>
<feature type="transmembrane region" description="Helical" evidence="2">
    <location>
        <begin position="47"/>
        <end position="65"/>
    </location>
</feature>
<feature type="non-terminal residue" evidence="3">
    <location>
        <position position="1"/>
    </location>
</feature>
<keyword evidence="4" id="KW-1185">Reference proteome</keyword>
<proteinExistence type="predicted"/>
<organism evidence="3 4">
    <name type="scientific">Quillaja saponaria</name>
    <name type="common">Soap bark tree</name>
    <dbReference type="NCBI Taxonomy" id="32244"/>
    <lineage>
        <taxon>Eukaryota</taxon>
        <taxon>Viridiplantae</taxon>
        <taxon>Streptophyta</taxon>
        <taxon>Embryophyta</taxon>
        <taxon>Tracheophyta</taxon>
        <taxon>Spermatophyta</taxon>
        <taxon>Magnoliopsida</taxon>
        <taxon>eudicotyledons</taxon>
        <taxon>Gunneridae</taxon>
        <taxon>Pentapetalae</taxon>
        <taxon>rosids</taxon>
        <taxon>fabids</taxon>
        <taxon>Fabales</taxon>
        <taxon>Quillajaceae</taxon>
        <taxon>Quillaja</taxon>
    </lineage>
</organism>
<feature type="compositionally biased region" description="Pro residues" evidence="1">
    <location>
        <begin position="113"/>
        <end position="122"/>
    </location>
</feature>
<dbReference type="Proteomes" id="UP001163823">
    <property type="component" value="Chromosome 6"/>
</dbReference>
<keyword evidence="2" id="KW-0472">Membrane</keyword>
<dbReference type="PANTHER" id="PTHR35708:SF3">
    <property type="entry name" value="GB|AAD25831.1"/>
    <property type="match status" value="1"/>
</dbReference>
<dbReference type="EMBL" id="JARAOO010000006">
    <property type="protein sequence ID" value="KAJ7963628.1"/>
    <property type="molecule type" value="Genomic_DNA"/>
</dbReference>
<comment type="caution">
    <text evidence="3">The sequence shown here is derived from an EMBL/GenBank/DDBJ whole genome shotgun (WGS) entry which is preliminary data.</text>
</comment>
<sequence length="228" mass="26092">NNHGENGQETNLFLTVFWHTHFVLCCCSSCSIFDFHFHFFSSSGSSQFLVAVPILLLSTMFLMRFTKKKEIFNKNPVQDKVLKEELEPTQQNVAQNEATQQSELAKKHQHPTELPPDFPFPPDGESSRDSNIGENYELSLVDSMNEDQRIEISDDSASESDDEDSLIEISLPRSKICDLTEEPKQKLQTNLPDFLPESIFRQQGLMELLAEISEMNEEENLIEIDISM</sequence>
<accession>A0AAD7PQ07</accession>
<evidence type="ECO:0000313" key="4">
    <source>
        <dbReference type="Proteomes" id="UP001163823"/>
    </source>
</evidence>
<feature type="region of interest" description="Disordered" evidence="1">
    <location>
        <begin position="93"/>
        <end position="131"/>
    </location>
</feature>
<protein>
    <submittedName>
        <fullName evidence="3">Transmembrane protein</fullName>
    </submittedName>
</protein>
<evidence type="ECO:0000313" key="3">
    <source>
        <dbReference type="EMBL" id="KAJ7963628.1"/>
    </source>
</evidence>
<dbReference type="KEGG" id="qsa:O6P43_013554"/>
<reference evidence="3" key="1">
    <citation type="journal article" date="2023" name="Science">
        <title>Elucidation of the pathway for biosynthesis of saponin adjuvants from the soapbark tree.</title>
        <authorList>
            <person name="Reed J."/>
            <person name="Orme A."/>
            <person name="El-Demerdash A."/>
            <person name="Owen C."/>
            <person name="Martin L.B.B."/>
            <person name="Misra R.C."/>
            <person name="Kikuchi S."/>
            <person name="Rejzek M."/>
            <person name="Martin A.C."/>
            <person name="Harkess A."/>
            <person name="Leebens-Mack J."/>
            <person name="Louveau T."/>
            <person name="Stephenson M.J."/>
            <person name="Osbourn A."/>
        </authorList>
    </citation>
    <scope>NUCLEOTIDE SEQUENCE</scope>
    <source>
        <strain evidence="3">S10</strain>
    </source>
</reference>
<dbReference type="AlphaFoldDB" id="A0AAD7PQ07"/>